<dbReference type="EMBL" id="JAAALK010000080">
    <property type="protein sequence ID" value="KAG8092196.1"/>
    <property type="molecule type" value="Genomic_DNA"/>
</dbReference>
<dbReference type="AlphaFoldDB" id="A0A8J5WNY8"/>
<protein>
    <submittedName>
        <fullName evidence="1">Uncharacterized protein</fullName>
    </submittedName>
</protein>
<accession>A0A8J5WNY8</accession>
<sequence length="112" mass="13046">MHNGLPWWPDYRKVLSYGPQAGEMDLLERQNSLQENTLCKENFVHVSIGECHVCTLSLTVGDQEQARKHCEASINILEKLYHPNHIIIAQELIKLAFSFTDDLKFLHQQRWS</sequence>
<keyword evidence="2" id="KW-1185">Reference proteome</keyword>
<reference evidence="1" key="1">
    <citation type="journal article" date="2021" name="bioRxiv">
        <title>Whole Genome Assembly and Annotation of Northern Wild Rice, Zizania palustris L., Supports a Whole Genome Duplication in the Zizania Genus.</title>
        <authorList>
            <person name="Haas M."/>
            <person name="Kono T."/>
            <person name="Macchietto M."/>
            <person name="Millas R."/>
            <person name="McGilp L."/>
            <person name="Shao M."/>
            <person name="Duquette J."/>
            <person name="Hirsch C.N."/>
            <person name="Kimball J."/>
        </authorList>
    </citation>
    <scope>NUCLEOTIDE SEQUENCE</scope>
    <source>
        <tissue evidence="1">Fresh leaf tissue</tissue>
    </source>
</reference>
<proteinExistence type="predicted"/>
<name>A0A8J5WNY8_ZIZPA</name>
<dbReference type="PANTHER" id="PTHR47337:SF1">
    <property type="entry name" value="TETRATRICOPEPTIDE REPEAT (TPR)-LIKE SUPERFAMILY PROTEIN"/>
    <property type="match status" value="1"/>
</dbReference>
<comment type="caution">
    <text evidence="1">The sequence shown here is derived from an EMBL/GenBank/DDBJ whole genome shotgun (WGS) entry which is preliminary data.</text>
</comment>
<dbReference type="OrthoDB" id="1738813at2759"/>
<dbReference type="PANTHER" id="PTHR47337">
    <property type="entry name" value="TETRATRICOPEPTIDE REPEAT (TPR)-LIKE SUPERFAMILY PROTEIN"/>
    <property type="match status" value="1"/>
</dbReference>
<gene>
    <name evidence="1" type="ORF">GUJ93_ZPchr0012g21017</name>
</gene>
<organism evidence="1 2">
    <name type="scientific">Zizania palustris</name>
    <name type="common">Northern wild rice</name>
    <dbReference type="NCBI Taxonomy" id="103762"/>
    <lineage>
        <taxon>Eukaryota</taxon>
        <taxon>Viridiplantae</taxon>
        <taxon>Streptophyta</taxon>
        <taxon>Embryophyta</taxon>
        <taxon>Tracheophyta</taxon>
        <taxon>Spermatophyta</taxon>
        <taxon>Magnoliopsida</taxon>
        <taxon>Liliopsida</taxon>
        <taxon>Poales</taxon>
        <taxon>Poaceae</taxon>
        <taxon>BOP clade</taxon>
        <taxon>Oryzoideae</taxon>
        <taxon>Oryzeae</taxon>
        <taxon>Zizaniinae</taxon>
        <taxon>Zizania</taxon>
    </lineage>
</organism>
<evidence type="ECO:0000313" key="1">
    <source>
        <dbReference type="EMBL" id="KAG8092196.1"/>
    </source>
</evidence>
<evidence type="ECO:0000313" key="2">
    <source>
        <dbReference type="Proteomes" id="UP000729402"/>
    </source>
</evidence>
<dbReference type="Proteomes" id="UP000729402">
    <property type="component" value="Unassembled WGS sequence"/>
</dbReference>
<reference evidence="1" key="2">
    <citation type="submission" date="2021-02" db="EMBL/GenBank/DDBJ databases">
        <authorList>
            <person name="Kimball J.A."/>
            <person name="Haas M.W."/>
            <person name="Macchietto M."/>
            <person name="Kono T."/>
            <person name="Duquette J."/>
            <person name="Shao M."/>
        </authorList>
    </citation>
    <scope>NUCLEOTIDE SEQUENCE</scope>
    <source>
        <tissue evidence="1">Fresh leaf tissue</tissue>
    </source>
</reference>